<evidence type="ECO:0000313" key="1">
    <source>
        <dbReference type="EMBL" id="THU84856.1"/>
    </source>
</evidence>
<protein>
    <submittedName>
        <fullName evidence="1">Uncharacterized protein</fullName>
    </submittedName>
</protein>
<sequence length="173" mass="18629">MYPSCKYSSSGPHDFFHSIFWYSCSTSLLSPCCIEAADVVIKPSVFETKAGNILPCLSFPHDSEMMKKPAKGIVSCYWRMRVALAITSSNPPSTNLLTILISALLKLIACVGAKGPDMAHPMSAAAAFILHFSLPSSGFLHDALPVTRCLILVSFVSNLNLLLATGTHHDPST</sequence>
<keyword evidence="2" id="KW-1185">Reference proteome</keyword>
<dbReference type="EMBL" id="ML179576">
    <property type="protein sequence ID" value="THU84856.1"/>
    <property type="molecule type" value="Genomic_DNA"/>
</dbReference>
<reference evidence="1 2" key="1">
    <citation type="journal article" date="2019" name="Nat. Ecol. Evol.">
        <title>Megaphylogeny resolves global patterns of mushroom evolution.</title>
        <authorList>
            <person name="Varga T."/>
            <person name="Krizsan K."/>
            <person name="Foldi C."/>
            <person name="Dima B."/>
            <person name="Sanchez-Garcia M."/>
            <person name="Sanchez-Ramirez S."/>
            <person name="Szollosi G.J."/>
            <person name="Szarkandi J.G."/>
            <person name="Papp V."/>
            <person name="Albert L."/>
            <person name="Andreopoulos W."/>
            <person name="Angelini C."/>
            <person name="Antonin V."/>
            <person name="Barry K.W."/>
            <person name="Bougher N.L."/>
            <person name="Buchanan P."/>
            <person name="Buyck B."/>
            <person name="Bense V."/>
            <person name="Catcheside P."/>
            <person name="Chovatia M."/>
            <person name="Cooper J."/>
            <person name="Damon W."/>
            <person name="Desjardin D."/>
            <person name="Finy P."/>
            <person name="Geml J."/>
            <person name="Haridas S."/>
            <person name="Hughes K."/>
            <person name="Justo A."/>
            <person name="Karasinski D."/>
            <person name="Kautmanova I."/>
            <person name="Kiss B."/>
            <person name="Kocsube S."/>
            <person name="Kotiranta H."/>
            <person name="LaButti K.M."/>
            <person name="Lechner B.E."/>
            <person name="Liimatainen K."/>
            <person name="Lipzen A."/>
            <person name="Lukacs Z."/>
            <person name="Mihaltcheva S."/>
            <person name="Morgado L.N."/>
            <person name="Niskanen T."/>
            <person name="Noordeloos M.E."/>
            <person name="Ohm R.A."/>
            <person name="Ortiz-Santana B."/>
            <person name="Ovrebo C."/>
            <person name="Racz N."/>
            <person name="Riley R."/>
            <person name="Savchenko A."/>
            <person name="Shiryaev A."/>
            <person name="Soop K."/>
            <person name="Spirin V."/>
            <person name="Szebenyi C."/>
            <person name="Tomsovsky M."/>
            <person name="Tulloss R.E."/>
            <person name="Uehling J."/>
            <person name="Grigoriev I.V."/>
            <person name="Vagvolgyi C."/>
            <person name="Papp T."/>
            <person name="Martin F.M."/>
            <person name="Miettinen O."/>
            <person name="Hibbett D.S."/>
            <person name="Nagy L.G."/>
        </authorList>
    </citation>
    <scope>NUCLEOTIDE SEQUENCE [LARGE SCALE GENOMIC DNA]</scope>
    <source>
        <strain evidence="1 2">CBS 962.96</strain>
    </source>
</reference>
<organism evidence="1 2">
    <name type="scientific">Dendrothele bispora (strain CBS 962.96)</name>
    <dbReference type="NCBI Taxonomy" id="1314807"/>
    <lineage>
        <taxon>Eukaryota</taxon>
        <taxon>Fungi</taxon>
        <taxon>Dikarya</taxon>
        <taxon>Basidiomycota</taxon>
        <taxon>Agaricomycotina</taxon>
        <taxon>Agaricomycetes</taxon>
        <taxon>Agaricomycetidae</taxon>
        <taxon>Agaricales</taxon>
        <taxon>Agaricales incertae sedis</taxon>
        <taxon>Dendrothele</taxon>
    </lineage>
</organism>
<gene>
    <name evidence="1" type="ORF">K435DRAFT_806372</name>
</gene>
<proteinExistence type="predicted"/>
<dbReference type="Proteomes" id="UP000297245">
    <property type="component" value="Unassembled WGS sequence"/>
</dbReference>
<dbReference type="AlphaFoldDB" id="A0A4S8L817"/>
<name>A0A4S8L817_DENBC</name>
<evidence type="ECO:0000313" key="2">
    <source>
        <dbReference type="Proteomes" id="UP000297245"/>
    </source>
</evidence>
<accession>A0A4S8L817</accession>